<dbReference type="InterPro" id="IPR003423">
    <property type="entry name" value="OMP_efflux"/>
</dbReference>
<gene>
    <name evidence="9" type="ORF">XM53_09325</name>
</gene>
<dbReference type="GO" id="GO:0015562">
    <property type="term" value="F:efflux transmembrane transporter activity"/>
    <property type="evidence" value="ECO:0007669"/>
    <property type="project" value="InterPro"/>
</dbReference>
<evidence type="ECO:0000256" key="5">
    <source>
        <dbReference type="ARBA" id="ARBA00022692"/>
    </source>
</evidence>
<comment type="subcellular location">
    <subcellularLocation>
        <location evidence="1">Cell outer membrane</location>
    </subcellularLocation>
</comment>
<dbReference type="InterPro" id="IPR051906">
    <property type="entry name" value="TolC-like"/>
</dbReference>
<proteinExistence type="inferred from homology"/>
<dbReference type="PANTHER" id="PTHR30026:SF22">
    <property type="entry name" value="OUTER MEMBRANE EFFLUX PROTEIN"/>
    <property type="match status" value="1"/>
</dbReference>
<evidence type="ECO:0000313" key="10">
    <source>
        <dbReference type="Proteomes" id="UP000051295"/>
    </source>
</evidence>
<evidence type="ECO:0000313" key="9">
    <source>
        <dbReference type="EMBL" id="KRS12918.1"/>
    </source>
</evidence>
<dbReference type="GO" id="GO:0009279">
    <property type="term" value="C:cell outer membrane"/>
    <property type="evidence" value="ECO:0007669"/>
    <property type="project" value="UniProtKB-SubCell"/>
</dbReference>
<feature type="coiled-coil region" evidence="8">
    <location>
        <begin position="169"/>
        <end position="196"/>
    </location>
</feature>
<evidence type="ECO:0000256" key="1">
    <source>
        <dbReference type="ARBA" id="ARBA00004442"/>
    </source>
</evidence>
<dbReference type="STRING" id="1641875.XM53_09325"/>
<keyword evidence="6" id="KW-0472">Membrane</keyword>
<dbReference type="SUPFAM" id="SSF56954">
    <property type="entry name" value="Outer membrane efflux proteins (OEP)"/>
    <property type="match status" value="1"/>
</dbReference>
<dbReference type="Proteomes" id="UP000051295">
    <property type="component" value="Unassembled WGS sequence"/>
</dbReference>
<dbReference type="InterPro" id="IPR010130">
    <property type="entry name" value="T1SS_OMP_TolC"/>
</dbReference>
<dbReference type="Gene3D" id="1.20.1600.10">
    <property type="entry name" value="Outer membrane efflux proteins (OEP)"/>
    <property type="match status" value="1"/>
</dbReference>
<dbReference type="Pfam" id="PF02321">
    <property type="entry name" value="OEP"/>
    <property type="match status" value="2"/>
</dbReference>
<name>A0A0T5NW02_9RHOB</name>
<keyword evidence="8" id="KW-0175">Coiled coil</keyword>
<dbReference type="PATRIC" id="fig|1641875.4.peg.4276"/>
<protein>
    <submittedName>
        <fullName evidence="9">Transporter</fullName>
    </submittedName>
</protein>
<sequence>MTALPGAAKSETLGQTLAWAYEYSGLLEQNRALLRAADEDVAQAVAGLRPIINWTADITRDFGKARANNLINTNRDVTFSTGVTLELLLFDFGQTRFQIDAAKETVLATREALRSIEQQVLLRAVAAFYDVQRNRQFVSLRQNNLRLLRQELRAARDRFEVGEVTRTDVAQAEARVASTQGELAQAQGNLAQAIEEYIAVVGREPGTLQSPRQLPNLSGGIETSKNIAVRNHPDILEAQRRVAAADLTILAADAAMKPRFTAQGTLGISEELDTSDYGRSGSFGLNMRAPIYQGGLLSSAKRQAQAQRDAARGNLHVVRRAVVQDVGNAFAILQSARVVREASQEQVRAAQVAFRGVREEATLGARTTLDVLNAEQELLDARSTLISADVDVAIAAYQVLSAIGQLTAKDLNLNVQTYDPAAYYNLVKDAPVPLSRQGQQLDRVLKSLGRQ</sequence>
<keyword evidence="5" id="KW-0812">Transmembrane</keyword>
<dbReference type="GO" id="GO:1990281">
    <property type="term" value="C:efflux pump complex"/>
    <property type="evidence" value="ECO:0007669"/>
    <property type="project" value="TreeGrafter"/>
</dbReference>
<dbReference type="GO" id="GO:0015288">
    <property type="term" value="F:porin activity"/>
    <property type="evidence" value="ECO:0007669"/>
    <property type="project" value="TreeGrafter"/>
</dbReference>
<comment type="similarity">
    <text evidence="2">Belongs to the outer membrane factor (OMF) (TC 1.B.17) family.</text>
</comment>
<keyword evidence="4" id="KW-1134">Transmembrane beta strand</keyword>
<evidence type="ECO:0000256" key="4">
    <source>
        <dbReference type="ARBA" id="ARBA00022452"/>
    </source>
</evidence>
<dbReference type="EMBL" id="LAXJ01000008">
    <property type="protein sequence ID" value="KRS12918.1"/>
    <property type="molecule type" value="Genomic_DNA"/>
</dbReference>
<evidence type="ECO:0000256" key="6">
    <source>
        <dbReference type="ARBA" id="ARBA00023136"/>
    </source>
</evidence>
<comment type="caution">
    <text evidence="9">The sequence shown here is derived from an EMBL/GenBank/DDBJ whole genome shotgun (WGS) entry which is preliminary data.</text>
</comment>
<evidence type="ECO:0000256" key="2">
    <source>
        <dbReference type="ARBA" id="ARBA00007613"/>
    </source>
</evidence>
<evidence type="ECO:0000256" key="3">
    <source>
        <dbReference type="ARBA" id="ARBA00022448"/>
    </source>
</evidence>
<reference evidence="9 10" key="1">
    <citation type="submission" date="2015-04" db="EMBL/GenBank/DDBJ databases">
        <title>The draft genome sequence of Roseovarius sp.R12b.</title>
        <authorList>
            <person name="Li G."/>
            <person name="Lai Q."/>
            <person name="Shao Z."/>
            <person name="Yan P."/>
        </authorList>
    </citation>
    <scope>NUCLEOTIDE SEQUENCE [LARGE SCALE GENOMIC DNA]</scope>
    <source>
        <strain evidence="9 10">R12B</strain>
    </source>
</reference>
<keyword evidence="10" id="KW-1185">Reference proteome</keyword>
<evidence type="ECO:0000256" key="7">
    <source>
        <dbReference type="ARBA" id="ARBA00023237"/>
    </source>
</evidence>
<dbReference type="AlphaFoldDB" id="A0A0T5NW02"/>
<keyword evidence="7" id="KW-0998">Cell outer membrane</keyword>
<organism evidence="9 10">
    <name type="scientific">Roseovarius atlanticus</name>
    <dbReference type="NCBI Taxonomy" id="1641875"/>
    <lineage>
        <taxon>Bacteria</taxon>
        <taxon>Pseudomonadati</taxon>
        <taxon>Pseudomonadota</taxon>
        <taxon>Alphaproteobacteria</taxon>
        <taxon>Rhodobacterales</taxon>
        <taxon>Roseobacteraceae</taxon>
        <taxon>Roseovarius</taxon>
    </lineage>
</organism>
<keyword evidence="3" id="KW-0813">Transport</keyword>
<dbReference type="PANTHER" id="PTHR30026">
    <property type="entry name" value="OUTER MEMBRANE PROTEIN TOLC"/>
    <property type="match status" value="1"/>
</dbReference>
<accession>A0A0T5NW02</accession>
<dbReference type="NCBIfam" id="TIGR01844">
    <property type="entry name" value="type_I_sec_TolC"/>
    <property type="match status" value="1"/>
</dbReference>
<evidence type="ECO:0000256" key="8">
    <source>
        <dbReference type="SAM" id="Coils"/>
    </source>
</evidence>